<dbReference type="EMBL" id="JABEXW010001255">
    <property type="protein sequence ID" value="KAF4945185.1"/>
    <property type="molecule type" value="Genomic_DNA"/>
</dbReference>
<keyword evidence="4 5" id="KW-0472">Membrane</keyword>
<keyword evidence="2 5" id="KW-0812">Transmembrane</keyword>
<evidence type="ECO:0000256" key="1">
    <source>
        <dbReference type="ARBA" id="ARBA00004141"/>
    </source>
</evidence>
<feature type="transmembrane region" description="Helical" evidence="5">
    <location>
        <begin position="398"/>
        <end position="421"/>
    </location>
</feature>
<accession>A0A8H4WPJ2</accession>
<dbReference type="GO" id="GO:0016020">
    <property type="term" value="C:membrane"/>
    <property type="evidence" value="ECO:0007669"/>
    <property type="project" value="UniProtKB-SubCell"/>
</dbReference>
<evidence type="ECO:0000256" key="3">
    <source>
        <dbReference type="ARBA" id="ARBA00022989"/>
    </source>
</evidence>
<dbReference type="Gene3D" id="1.20.58.340">
    <property type="entry name" value="Magnesium transport protein CorA, transmembrane region"/>
    <property type="match status" value="1"/>
</dbReference>
<feature type="transmembrane region" description="Helical" evidence="5">
    <location>
        <begin position="433"/>
        <end position="456"/>
    </location>
</feature>
<sequence>MYKEANYWTHLESTQGHWHPEFVRQLANQEGAETEDGRAAVITFQDGAKPSARTFSKSRELRRYIDESTLPSSPGEPACRRAFVLEGLPKAFIEVLGSSLCVPPSFFSEHWAHPGQFMSISMAHPPRQYNGGSRFSFYFPRLHWVKIGEGSSNQRDLMYIMPSSINMLLARVNLFGEFRGPFRSDEKLSCWILLLVDPPLKTSVIGVVSSQHQQVEALAVDYQSFEDGDLQSISKGAAGQDGSWYLPIPAADDKQKPQMKSMFDDIINLYPFRQNQSISNPMTITDICRQLVLSAWTARLRFMEVEIIRKQSQMSIAPSMFATSYHDWLDASWTRPWKSRDFGGLMDQIAEAWESEAWETLRDTLQTLKKKVNIMSEAYMQAASVRESIAANKQAQHVGYLTSLATLFVPMSFIAAVFSMGGDYAAGQKSFHVFWAISVPVGAMAFCAFFFGASMLKSMHTASLLLGPQIRYALNELAKIDAELKTLAKKISGQ</sequence>
<organism evidence="6 7">
    <name type="scientific">Fusarium sarcochroum</name>
    <dbReference type="NCBI Taxonomy" id="1208366"/>
    <lineage>
        <taxon>Eukaryota</taxon>
        <taxon>Fungi</taxon>
        <taxon>Dikarya</taxon>
        <taxon>Ascomycota</taxon>
        <taxon>Pezizomycotina</taxon>
        <taxon>Sordariomycetes</taxon>
        <taxon>Hypocreomycetidae</taxon>
        <taxon>Hypocreales</taxon>
        <taxon>Nectriaceae</taxon>
        <taxon>Fusarium</taxon>
        <taxon>Fusarium lateritium species complex</taxon>
    </lineage>
</organism>
<dbReference type="Pfam" id="PF01544">
    <property type="entry name" value="CorA"/>
    <property type="match status" value="1"/>
</dbReference>
<dbReference type="OrthoDB" id="5428055at2759"/>
<evidence type="ECO:0000256" key="4">
    <source>
        <dbReference type="ARBA" id="ARBA00023136"/>
    </source>
</evidence>
<dbReference type="AlphaFoldDB" id="A0A8H4WPJ2"/>
<proteinExistence type="predicted"/>
<evidence type="ECO:0000256" key="5">
    <source>
        <dbReference type="SAM" id="Phobius"/>
    </source>
</evidence>
<dbReference type="InterPro" id="IPR045863">
    <property type="entry name" value="CorA_TM1_TM2"/>
</dbReference>
<comment type="subcellular location">
    <subcellularLocation>
        <location evidence="1">Membrane</location>
        <topology evidence="1">Multi-pass membrane protein</topology>
    </subcellularLocation>
</comment>
<keyword evidence="7" id="KW-1185">Reference proteome</keyword>
<evidence type="ECO:0000313" key="6">
    <source>
        <dbReference type="EMBL" id="KAF4945185.1"/>
    </source>
</evidence>
<dbReference type="GO" id="GO:0046873">
    <property type="term" value="F:metal ion transmembrane transporter activity"/>
    <property type="evidence" value="ECO:0007669"/>
    <property type="project" value="InterPro"/>
</dbReference>
<evidence type="ECO:0000256" key="2">
    <source>
        <dbReference type="ARBA" id="ARBA00022692"/>
    </source>
</evidence>
<reference evidence="6" key="1">
    <citation type="journal article" date="2020" name="BMC Genomics">
        <title>Correction to: Identification and distribution of gene clusters required for synthesis of sphingolipid metabolism inhibitors in diverse species of the filamentous fungus Fusarium.</title>
        <authorList>
            <person name="Kim H.S."/>
            <person name="Lohmar J.M."/>
            <person name="Busman M."/>
            <person name="Brown D.W."/>
            <person name="Naumann T.A."/>
            <person name="Divon H.H."/>
            <person name="Lysoe E."/>
            <person name="Uhlig S."/>
            <person name="Proctor R.H."/>
        </authorList>
    </citation>
    <scope>NUCLEOTIDE SEQUENCE</scope>
    <source>
        <strain evidence="6">NRRL 20472</strain>
    </source>
</reference>
<evidence type="ECO:0000313" key="7">
    <source>
        <dbReference type="Proteomes" id="UP000622797"/>
    </source>
</evidence>
<reference evidence="6" key="2">
    <citation type="submission" date="2020-05" db="EMBL/GenBank/DDBJ databases">
        <authorList>
            <person name="Kim H.-S."/>
            <person name="Proctor R.H."/>
            <person name="Brown D.W."/>
        </authorList>
    </citation>
    <scope>NUCLEOTIDE SEQUENCE</scope>
    <source>
        <strain evidence="6">NRRL 20472</strain>
    </source>
</reference>
<gene>
    <name evidence="6" type="ORF">FSARC_14488</name>
</gene>
<name>A0A8H4WPJ2_9HYPO</name>
<dbReference type="SUPFAM" id="SSF144083">
    <property type="entry name" value="Magnesium transport protein CorA, transmembrane region"/>
    <property type="match status" value="1"/>
</dbReference>
<keyword evidence="3 5" id="KW-1133">Transmembrane helix</keyword>
<protein>
    <submittedName>
        <fullName evidence="6">Uncharacterized protein</fullName>
    </submittedName>
</protein>
<dbReference type="Proteomes" id="UP000622797">
    <property type="component" value="Unassembled WGS sequence"/>
</dbReference>
<comment type="caution">
    <text evidence="6">The sequence shown here is derived from an EMBL/GenBank/DDBJ whole genome shotgun (WGS) entry which is preliminary data.</text>
</comment>
<dbReference type="InterPro" id="IPR002523">
    <property type="entry name" value="MgTranspt_CorA/ZnTranspt_ZntB"/>
</dbReference>